<feature type="region of interest" description="Disordered" evidence="1">
    <location>
        <begin position="1"/>
        <end position="36"/>
    </location>
</feature>
<keyword evidence="3" id="KW-1185">Reference proteome</keyword>
<protein>
    <submittedName>
        <fullName evidence="2">Uncharacterized protein</fullName>
    </submittedName>
</protein>
<dbReference type="AlphaFoldDB" id="A0A8J6JQG7"/>
<reference evidence="2" key="1">
    <citation type="submission" date="2020-08" db="EMBL/GenBank/DDBJ databases">
        <title>Genome public.</title>
        <authorList>
            <person name="Liu C."/>
            <person name="Sun Q."/>
        </authorList>
    </citation>
    <scope>NUCLEOTIDE SEQUENCE</scope>
    <source>
        <strain evidence="2">NSJ-52</strain>
    </source>
</reference>
<accession>A0A8J6JQG7</accession>
<evidence type="ECO:0000256" key="1">
    <source>
        <dbReference type="SAM" id="MobiDB-lite"/>
    </source>
</evidence>
<comment type="caution">
    <text evidence="2">The sequence shown here is derived from an EMBL/GenBank/DDBJ whole genome shotgun (WGS) entry which is preliminary data.</text>
</comment>
<organism evidence="2 3">
    <name type="scientific">Lawsonibacter faecis</name>
    <dbReference type="NCBI Taxonomy" id="2763052"/>
    <lineage>
        <taxon>Bacteria</taxon>
        <taxon>Bacillati</taxon>
        <taxon>Bacillota</taxon>
        <taxon>Clostridia</taxon>
        <taxon>Eubacteriales</taxon>
        <taxon>Oscillospiraceae</taxon>
        <taxon>Lawsonibacter</taxon>
    </lineage>
</organism>
<name>A0A8J6JQG7_9FIRM</name>
<dbReference type="RefSeq" id="WP_155150166.1">
    <property type="nucleotide sequence ID" value="NZ_JACOPQ010000015.1"/>
</dbReference>
<dbReference type="Proteomes" id="UP000607645">
    <property type="component" value="Unassembled WGS sequence"/>
</dbReference>
<gene>
    <name evidence="2" type="ORF">H8S62_15445</name>
</gene>
<evidence type="ECO:0000313" key="2">
    <source>
        <dbReference type="EMBL" id="MBC5738405.1"/>
    </source>
</evidence>
<dbReference type="EMBL" id="JACOPQ010000015">
    <property type="protein sequence ID" value="MBC5738405.1"/>
    <property type="molecule type" value="Genomic_DNA"/>
</dbReference>
<sequence>MTQELLSVGIDIGTSPPRARGLRPGDPAHLNPSGGSEFHLREISAALQFYGLTPAPPCGAPVMEVPK</sequence>
<proteinExistence type="predicted"/>
<evidence type="ECO:0000313" key="3">
    <source>
        <dbReference type="Proteomes" id="UP000607645"/>
    </source>
</evidence>